<comment type="subcellular location">
    <subcellularLocation>
        <location evidence="1">Nucleus</location>
        <location evidence="1">Nucleolus</location>
    </subcellularLocation>
</comment>
<feature type="compositionally biased region" description="Basic and acidic residues" evidence="8">
    <location>
        <begin position="200"/>
        <end position="209"/>
    </location>
</feature>
<dbReference type="SUPFAM" id="SSF50978">
    <property type="entry name" value="WD40 repeat-like"/>
    <property type="match status" value="1"/>
</dbReference>
<dbReference type="InterPro" id="IPR036322">
    <property type="entry name" value="WD40_repeat_dom_sf"/>
</dbReference>
<dbReference type="GO" id="GO:0032040">
    <property type="term" value="C:small-subunit processome"/>
    <property type="evidence" value="ECO:0007669"/>
    <property type="project" value="TreeGrafter"/>
</dbReference>
<dbReference type="InterPro" id="IPR001680">
    <property type="entry name" value="WD40_rpt"/>
</dbReference>
<evidence type="ECO:0000256" key="5">
    <source>
        <dbReference type="ARBA" id="ARBA00023242"/>
    </source>
</evidence>
<evidence type="ECO:0000256" key="4">
    <source>
        <dbReference type="ARBA" id="ARBA00022737"/>
    </source>
</evidence>
<dbReference type="Gene3D" id="2.130.10.10">
    <property type="entry name" value="YVTN repeat-like/Quinoprotein amine dehydrogenase"/>
    <property type="match status" value="1"/>
</dbReference>
<dbReference type="GO" id="GO:0006364">
    <property type="term" value="P:rRNA processing"/>
    <property type="evidence" value="ECO:0007669"/>
    <property type="project" value="UniProtKB-KW"/>
</dbReference>
<keyword evidence="4" id="KW-0677">Repeat</keyword>
<keyword evidence="2" id="KW-0698">rRNA processing</keyword>
<feature type="region of interest" description="Disordered" evidence="8">
    <location>
        <begin position="1"/>
        <end position="154"/>
    </location>
</feature>
<dbReference type="PANTHER" id="PTHR18359">
    <property type="entry name" value="WD-REPEAT PROTEIN-RELATED"/>
    <property type="match status" value="1"/>
</dbReference>
<dbReference type="FunFam" id="2.130.10.10:FF:000549">
    <property type="entry name" value="Small nucleolar ribonucleoprotein complex subunit"/>
    <property type="match status" value="1"/>
</dbReference>
<dbReference type="InParanoid" id="A0A136JF60"/>
<evidence type="ECO:0000256" key="6">
    <source>
        <dbReference type="ARBA" id="ARBA00025767"/>
    </source>
</evidence>
<dbReference type="EMBL" id="KQ964246">
    <property type="protein sequence ID" value="KXJ95805.1"/>
    <property type="molecule type" value="Genomic_DNA"/>
</dbReference>
<dbReference type="AlphaFoldDB" id="A0A136JF60"/>
<dbReference type="PANTHER" id="PTHR18359:SF0">
    <property type="entry name" value="U3 SMALL NUCLEOLAR RNA-ASSOCIATED PROTEIN 18 HOMOLOG"/>
    <property type="match status" value="1"/>
</dbReference>
<comment type="similarity">
    <text evidence="6">Belongs to the WD repeat UTP18 family.</text>
</comment>
<dbReference type="PROSITE" id="PS50294">
    <property type="entry name" value="WD_REPEATS_REGION"/>
    <property type="match status" value="1"/>
</dbReference>
<evidence type="ECO:0000313" key="9">
    <source>
        <dbReference type="EMBL" id="KXJ95805.1"/>
    </source>
</evidence>
<dbReference type="Proteomes" id="UP000070501">
    <property type="component" value="Unassembled WGS sequence"/>
</dbReference>
<keyword evidence="5" id="KW-0539">Nucleus</keyword>
<evidence type="ECO:0000256" key="8">
    <source>
        <dbReference type="SAM" id="MobiDB-lite"/>
    </source>
</evidence>
<feature type="compositionally biased region" description="Acidic residues" evidence="8">
    <location>
        <begin position="96"/>
        <end position="111"/>
    </location>
</feature>
<sequence>MPPTKKGKPQPEDDDDFMSSSAEQESVYGSDNDSSNESALPPKEDTRIFDKDSDEEELERLVLGDTANFKDALFSGEGIDGADRSLGGGRRRGEGEGDGSDSDSADMDDAELFTFDVSGSKPSGGDDEDLQTTKASGLAGGSHGEPPAWEDSDDERFTISLAGATQLRKLRINEAEDVVSGTEYIRRLRTQFLRLNPKPDWAREAEERPSKRRRRSSAAASADSDDSEAMGSESDEDRDMDDADGAEAMPLDKFLRDARALAGGSDGKKTRKLRPEVIDIQRSRDIPDTHKEVVTSLSFHPEYPVLLSSSTSAIMHLHHIAPTAHPTPNPLLTSVQIKQVPVQHAEFLYPDGDRIFFAGRRRYIHSWELSTGAIQKTNKVHGHRLEMKTWERFKTSPCGRYVGLIASTRKGGGIINILNVNTMQWIAAARLDSRGGIIDFCWWSSGNGMTILGKGGQVGEFSMASRRFLGIWNDEGSNGATALALSGPGRHKKGGVADGPVTLGGDRWVAVGSSSGIVNIYERENLIATEDDTEDEITLKERPEPTRTFEQLTTPCTLLTFSPDAQLLALASKHKKDALRLAHLPSCTVYRNWPTEQTPLGRISAVAFGRKSDMLAVGNDGGQVRLWEIRN</sequence>
<protein>
    <submittedName>
        <fullName evidence="9">WD40-repeat-containing domain protein</fullName>
    </submittedName>
</protein>
<dbReference type="GO" id="GO:0034388">
    <property type="term" value="C:Pwp2p-containing subcomplex of 90S preribosome"/>
    <property type="evidence" value="ECO:0007669"/>
    <property type="project" value="TreeGrafter"/>
</dbReference>
<dbReference type="OrthoDB" id="1935146at2759"/>
<proteinExistence type="inferred from homology"/>
<feature type="compositionally biased region" description="Acidic residues" evidence="8">
    <location>
        <begin position="223"/>
        <end position="244"/>
    </location>
</feature>
<dbReference type="InterPro" id="IPR045161">
    <property type="entry name" value="Utp18"/>
</dbReference>
<accession>A0A136JF60</accession>
<name>A0A136JF60_9PEZI</name>
<dbReference type="PROSITE" id="PS50082">
    <property type="entry name" value="WD_REPEATS_2"/>
    <property type="match status" value="1"/>
</dbReference>
<feature type="repeat" description="WD" evidence="7">
    <location>
        <begin position="603"/>
        <end position="631"/>
    </location>
</feature>
<dbReference type="InterPro" id="IPR015943">
    <property type="entry name" value="WD40/YVTN_repeat-like_dom_sf"/>
</dbReference>
<evidence type="ECO:0000256" key="2">
    <source>
        <dbReference type="ARBA" id="ARBA00022552"/>
    </source>
</evidence>
<feature type="compositionally biased region" description="Polar residues" evidence="8">
    <location>
        <begin position="18"/>
        <end position="38"/>
    </location>
</feature>
<gene>
    <name evidence="9" type="ORF">Micbo1qcDRAFT_157881</name>
</gene>
<dbReference type="STRING" id="196109.A0A136JF60"/>
<keyword evidence="3 7" id="KW-0853">WD repeat</keyword>
<dbReference type="FunCoup" id="A0A136JF60">
    <property type="interactions" value="1016"/>
</dbReference>
<reference evidence="10" key="1">
    <citation type="submission" date="2016-02" db="EMBL/GenBank/DDBJ databases">
        <title>Draft genome sequence of Microdochium bolleyi, a fungal endophyte of beachgrass.</title>
        <authorList>
            <consortium name="DOE Joint Genome Institute"/>
            <person name="David A.S."/>
            <person name="May G."/>
            <person name="Haridas S."/>
            <person name="Lim J."/>
            <person name="Wang M."/>
            <person name="Labutti K."/>
            <person name="Lipzen A."/>
            <person name="Barry K."/>
            <person name="Grigoriev I.V."/>
        </authorList>
    </citation>
    <scope>NUCLEOTIDE SEQUENCE [LARGE SCALE GENOMIC DNA]</scope>
    <source>
        <strain evidence="10">J235TASD1</strain>
    </source>
</reference>
<feature type="compositionally biased region" description="Basic and acidic residues" evidence="8">
    <location>
        <begin position="42"/>
        <end position="51"/>
    </location>
</feature>
<feature type="region of interest" description="Disordered" evidence="8">
    <location>
        <begin position="200"/>
        <end position="244"/>
    </location>
</feature>
<evidence type="ECO:0000313" key="10">
    <source>
        <dbReference type="Proteomes" id="UP000070501"/>
    </source>
</evidence>
<evidence type="ECO:0000256" key="1">
    <source>
        <dbReference type="ARBA" id="ARBA00004604"/>
    </source>
</evidence>
<organism evidence="9 10">
    <name type="scientific">Microdochium bolleyi</name>
    <dbReference type="NCBI Taxonomy" id="196109"/>
    <lineage>
        <taxon>Eukaryota</taxon>
        <taxon>Fungi</taxon>
        <taxon>Dikarya</taxon>
        <taxon>Ascomycota</taxon>
        <taxon>Pezizomycotina</taxon>
        <taxon>Sordariomycetes</taxon>
        <taxon>Xylariomycetidae</taxon>
        <taxon>Xylariales</taxon>
        <taxon>Microdochiaceae</taxon>
        <taxon>Microdochium</taxon>
    </lineage>
</organism>
<keyword evidence="10" id="KW-1185">Reference proteome</keyword>
<dbReference type="SMART" id="SM00320">
    <property type="entry name" value="WD40"/>
    <property type="match status" value="4"/>
</dbReference>
<evidence type="ECO:0000256" key="7">
    <source>
        <dbReference type="PROSITE-ProRule" id="PRU00221"/>
    </source>
</evidence>
<evidence type="ECO:0000256" key="3">
    <source>
        <dbReference type="ARBA" id="ARBA00022574"/>
    </source>
</evidence>